<evidence type="ECO:0000313" key="1">
    <source>
        <dbReference type="EMBL" id="KAK6742712.1"/>
    </source>
</evidence>
<gene>
    <name evidence="1" type="primary">Necator_chrIII.g10916</name>
    <name evidence="1" type="ORF">RB195_010151</name>
</gene>
<sequence length="115" mass="12894">MVRSCVKIWDNSDIRQAKPFIDDDVVNFSRHPLPGDSHVQSGENWNCEFPAPELRVPMDGLSRHDEVGEPLPLFVPLKAVGLDVKFLRRPSVANLGVKTTNYDFAEGMVFSAELL</sequence>
<accession>A0ABR1CWP3</accession>
<keyword evidence="2" id="KW-1185">Reference proteome</keyword>
<comment type="caution">
    <text evidence="1">The sequence shown here is derived from an EMBL/GenBank/DDBJ whole genome shotgun (WGS) entry which is preliminary data.</text>
</comment>
<name>A0ABR1CWP3_NECAM</name>
<evidence type="ECO:0000313" key="2">
    <source>
        <dbReference type="Proteomes" id="UP001303046"/>
    </source>
</evidence>
<organism evidence="1 2">
    <name type="scientific">Necator americanus</name>
    <name type="common">Human hookworm</name>
    <dbReference type="NCBI Taxonomy" id="51031"/>
    <lineage>
        <taxon>Eukaryota</taxon>
        <taxon>Metazoa</taxon>
        <taxon>Ecdysozoa</taxon>
        <taxon>Nematoda</taxon>
        <taxon>Chromadorea</taxon>
        <taxon>Rhabditida</taxon>
        <taxon>Rhabditina</taxon>
        <taxon>Rhabditomorpha</taxon>
        <taxon>Strongyloidea</taxon>
        <taxon>Ancylostomatidae</taxon>
        <taxon>Bunostominae</taxon>
        <taxon>Necator</taxon>
    </lineage>
</organism>
<dbReference type="Proteomes" id="UP001303046">
    <property type="component" value="Unassembled WGS sequence"/>
</dbReference>
<proteinExistence type="predicted"/>
<dbReference type="EMBL" id="JAVFWL010000003">
    <property type="protein sequence ID" value="KAK6742712.1"/>
    <property type="molecule type" value="Genomic_DNA"/>
</dbReference>
<protein>
    <submittedName>
        <fullName evidence="1">Uncharacterized protein</fullName>
    </submittedName>
</protein>
<reference evidence="1 2" key="1">
    <citation type="submission" date="2023-08" db="EMBL/GenBank/DDBJ databases">
        <title>A Necator americanus chromosomal reference genome.</title>
        <authorList>
            <person name="Ilik V."/>
            <person name="Petrzelkova K.J."/>
            <person name="Pardy F."/>
            <person name="Fuh T."/>
            <person name="Niatou-Singa F.S."/>
            <person name="Gouil Q."/>
            <person name="Baker L."/>
            <person name="Ritchie M.E."/>
            <person name="Jex A.R."/>
            <person name="Gazzola D."/>
            <person name="Li H."/>
            <person name="Toshio Fujiwara R."/>
            <person name="Zhan B."/>
            <person name="Aroian R.V."/>
            <person name="Pafco B."/>
            <person name="Schwarz E.M."/>
        </authorList>
    </citation>
    <scope>NUCLEOTIDE SEQUENCE [LARGE SCALE GENOMIC DNA]</scope>
    <source>
        <strain evidence="1 2">Aroian</strain>
        <tissue evidence="1">Whole animal</tissue>
    </source>
</reference>